<dbReference type="SUPFAM" id="SSF63829">
    <property type="entry name" value="Calcium-dependent phosphotriesterase"/>
    <property type="match status" value="1"/>
</dbReference>
<dbReference type="KEGG" id="chk:D4L85_13645"/>
<dbReference type="AlphaFoldDB" id="A0A385SJX6"/>
<dbReference type="InterPro" id="IPR015943">
    <property type="entry name" value="WD40/YVTN_repeat-like_dom_sf"/>
</dbReference>
<gene>
    <name evidence="1" type="ORF">D4L85_13645</name>
</gene>
<evidence type="ECO:0000313" key="1">
    <source>
        <dbReference type="EMBL" id="AYB31549.1"/>
    </source>
</evidence>
<name>A0A385SJX6_9BACT</name>
<sequence>MSCACWFACKQNAPAPSAPTETTVFHDTVFLQEYHEGYPTPASVGEVRSLVVDDKANVWIATPAGVFVKKNNAMTWEAALPAAEQGPAFSVAIDQDSAVWMSTWKAVFRMKHDVVSKREGATPPLSVLCPAKEGMYAAGPRGVWLFKGEGCEKKNYAVARSIRDVASDGDGGLWLATDVGLYHAGQDSTQHFVDTTDVLSAYIRGVGLANGGQVWAGGLGGVTVLQNGKKVRTLEPDEGIPSINVNAVRRSPSGVMWIGTDMGVVRYAQDRSHSLRFSRRWLVDDKVNAVAFDADGNAWLGTPKGVSAIKRKPMTLASKEQYFYDVLMRRHIREPWIAGQCRLLQEGDTTRWKPEDDDNDGEYTSNYLAMESFRYAATKSEDAKEKARKAFRFLKLLQEVTETDGFFARTIVPSEWTFYHDGNRTYTDRERADEEVKEPRYKPVEIRWHKSRDGQWMWKGDTSSDEICGHMFGYFIYYDLVADETEKKEIRAHVSKIVSHLMAHHFTLTDIDGQPTRWGVWSPDRLNRDPEWTPDRSLNSMEVLSFLKFAHYITGEEKFQQEYLRLIQTEGYLDNMANIPHQNPAWFIYFDVILSAYQYPILLKTETDPKLKKFYENHIDQWLERRKGDHNPLINFIYAYARQQKKELQPSVAFLTDTPLDLVDWSIDHTKREDVRVVHTPVLGEVQVDALPPASIRATVRWDKNPWGINAGDHFMEREPVFWLLPYWMGRYLGMIQEPAK</sequence>
<dbReference type="Gene3D" id="2.130.10.10">
    <property type="entry name" value="YVTN repeat-like/Quinoprotein amine dehydrogenase"/>
    <property type="match status" value="1"/>
</dbReference>
<accession>A0A385SJX6</accession>
<dbReference type="Proteomes" id="UP000266183">
    <property type="component" value="Chromosome"/>
</dbReference>
<protein>
    <submittedName>
        <fullName evidence="1">Regulator</fullName>
    </submittedName>
</protein>
<reference evidence="2" key="1">
    <citation type="submission" date="2018-09" db="EMBL/GenBank/DDBJ databases">
        <title>Chryseolinea sp. KIS68-18 isolated from soil.</title>
        <authorList>
            <person name="Weon H.-Y."/>
            <person name="Kwon S.-W."/>
            <person name="Lee S.A."/>
        </authorList>
    </citation>
    <scope>NUCLEOTIDE SEQUENCE [LARGE SCALE GENOMIC DNA]</scope>
    <source>
        <strain evidence="2">KIS68-18</strain>
    </source>
</reference>
<proteinExistence type="predicted"/>
<keyword evidence="2" id="KW-1185">Reference proteome</keyword>
<organism evidence="1 2">
    <name type="scientific">Chryseolinea soli</name>
    <dbReference type="NCBI Taxonomy" id="2321403"/>
    <lineage>
        <taxon>Bacteria</taxon>
        <taxon>Pseudomonadati</taxon>
        <taxon>Bacteroidota</taxon>
        <taxon>Cytophagia</taxon>
        <taxon>Cytophagales</taxon>
        <taxon>Fulvivirgaceae</taxon>
        <taxon>Chryseolinea</taxon>
    </lineage>
</organism>
<dbReference type="EMBL" id="CP032382">
    <property type="protein sequence ID" value="AYB31549.1"/>
    <property type="molecule type" value="Genomic_DNA"/>
</dbReference>
<evidence type="ECO:0000313" key="2">
    <source>
        <dbReference type="Proteomes" id="UP000266183"/>
    </source>
</evidence>